<comment type="caution">
    <text evidence="1">The sequence shown here is derived from an EMBL/GenBank/DDBJ whole genome shotgun (WGS) entry which is preliminary data.</text>
</comment>
<dbReference type="Pfam" id="PF01546">
    <property type="entry name" value="Peptidase_M20"/>
    <property type="match status" value="1"/>
</dbReference>
<dbReference type="SUPFAM" id="SSF53187">
    <property type="entry name" value="Zn-dependent exopeptidases"/>
    <property type="match status" value="1"/>
</dbReference>
<proteinExistence type="predicted"/>
<dbReference type="RefSeq" id="WP_107644272.1">
    <property type="nucleotide sequence ID" value="NZ_PZHR01000040.1"/>
</dbReference>
<gene>
    <name evidence="1" type="ORF">BUZ61_08435</name>
</gene>
<dbReference type="InterPro" id="IPR050072">
    <property type="entry name" value="Peptidase_M20A"/>
</dbReference>
<evidence type="ECO:0000313" key="1">
    <source>
        <dbReference type="EMBL" id="PTK58659.1"/>
    </source>
</evidence>
<evidence type="ECO:0000313" key="2">
    <source>
        <dbReference type="Proteomes" id="UP000240400"/>
    </source>
</evidence>
<accession>A0A2T4S9S1</accession>
<dbReference type="PANTHER" id="PTHR43808:SF27">
    <property type="entry name" value="PROTEIN ROCB"/>
    <property type="match status" value="1"/>
</dbReference>
<dbReference type="PANTHER" id="PTHR43808">
    <property type="entry name" value="ACETYLORNITHINE DEACETYLASE"/>
    <property type="match status" value="1"/>
</dbReference>
<sequence>MKNTLWQNEKERLALLKRLVKHPTVTNTQGEKTFPSLVHQLLSQLNYFQKNSDHIQKVLTEDDKEALIAFYHGTRTGKTIVLVSHYDTVGVSEFGFSKDIACDPDKLAYYFQQNKGYLDEDAVNDLISGDYLFGRGTMDMKAGLMLHLSLIELASVEAWDINLILVTVPDEEVHSSGMRKAVEKLAALKTEYHLDIQLHLNSEPTFQQASIDDQHYIYSGSIGKIMPGVLCYGKETHVGQPLEGLSSSFMMSYITQALEYNTQLKECFENESTPLPVTLMTRDLKDTYNVQTPFKTMGLFNIFLFKKTPKDIYSAFINTVITAVERCESEWLSILEEENYQFDTKINVLTYEQLKQYAIKRYGVDHINQVINQTIKETSELHLQSVNVVDKLMQLCKNIAPAVVTFFASPYYPAVNTSYDEGIESTIHLVQNTLKNQFQRNSERVHYFNGISDASYLKFETDMDDMTLYAQNAPNFNQTYSIPFEAIKMISAPTLMLGPIGKDAHQLSERLHKQSAFVELPVILETVIKSYIKS</sequence>
<dbReference type="OrthoDB" id="9815360at2"/>
<dbReference type="Gene3D" id="3.40.630.10">
    <property type="entry name" value="Zn peptidases"/>
    <property type="match status" value="1"/>
</dbReference>
<dbReference type="GO" id="GO:0016787">
    <property type="term" value="F:hydrolase activity"/>
    <property type="evidence" value="ECO:0007669"/>
    <property type="project" value="InterPro"/>
</dbReference>
<protein>
    <submittedName>
        <fullName evidence="1">Arginine utilization protein RocB</fullName>
    </submittedName>
</protein>
<dbReference type="InterPro" id="IPR002933">
    <property type="entry name" value="Peptidase_M20"/>
</dbReference>
<dbReference type="Proteomes" id="UP000240400">
    <property type="component" value="Unassembled WGS sequence"/>
</dbReference>
<name>A0A2T4S9S1_9STAP</name>
<dbReference type="InterPro" id="IPR012166">
    <property type="entry name" value="Uncharacterised_RocB"/>
</dbReference>
<dbReference type="PIRSF" id="PIRSF010386">
    <property type="entry name" value="RocB"/>
    <property type="match status" value="1"/>
</dbReference>
<dbReference type="AlphaFoldDB" id="A0A2T4S9S1"/>
<reference evidence="1 2" key="1">
    <citation type="journal article" date="2016" name="Front. Microbiol.">
        <title>Comprehensive Phylogenetic Analysis of Bovine Non-aureus Staphylococci Species Based on Whole-Genome Sequencing.</title>
        <authorList>
            <person name="Naushad S."/>
            <person name="Barkema H.W."/>
            <person name="Luby C."/>
            <person name="Condas L.A."/>
            <person name="Nobrega D.B."/>
            <person name="Carson D.A."/>
            <person name="De Buck J."/>
        </authorList>
    </citation>
    <scope>NUCLEOTIDE SEQUENCE [LARGE SCALE GENOMIC DNA]</scope>
    <source>
        <strain evidence="1 2">SNUC 4337</strain>
    </source>
</reference>
<dbReference type="EMBL" id="PZHR01000040">
    <property type="protein sequence ID" value="PTK58659.1"/>
    <property type="molecule type" value="Genomic_DNA"/>
</dbReference>
<organism evidence="1 2">
    <name type="scientific">Staphylococcus nepalensis</name>
    <dbReference type="NCBI Taxonomy" id="214473"/>
    <lineage>
        <taxon>Bacteria</taxon>
        <taxon>Bacillati</taxon>
        <taxon>Bacillota</taxon>
        <taxon>Bacilli</taxon>
        <taxon>Bacillales</taxon>
        <taxon>Staphylococcaceae</taxon>
        <taxon>Staphylococcus</taxon>
    </lineage>
</organism>